<comment type="similarity">
    <text evidence="2">Belongs to the transposase mutator family.</text>
</comment>
<dbReference type="AlphaFoldDB" id="A0A380NMY9"/>
<dbReference type="InterPro" id="IPR001207">
    <property type="entry name" value="Transposase_mutator"/>
</dbReference>
<evidence type="ECO:0000256" key="5">
    <source>
        <dbReference type="ARBA" id="ARBA00023172"/>
    </source>
</evidence>
<gene>
    <name evidence="6" type="ORF">NCTC12020_00019</name>
    <name evidence="7" type="ORF">NCTC12020_02005</name>
</gene>
<protein>
    <submittedName>
        <fullName evidence="7">Transposase and inactivated derivatives</fullName>
    </submittedName>
</protein>
<accession>A0A380NMY9</accession>
<dbReference type="InterPro" id="IPR048004">
    <property type="entry name" value="IS1249_transpos"/>
</dbReference>
<evidence type="ECO:0000256" key="4">
    <source>
        <dbReference type="ARBA" id="ARBA00023125"/>
    </source>
</evidence>
<dbReference type="OrthoDB" id="9793302at2"/>
<dbReference type="Proteomes" id="UP000255367">
    <property type="component" value="Unassembled WGS sequence"/>
</dbReference>
<dbReference type="EMBL" id="UHIO01000001">
    <property type="protein sequence ID" value="SUP45116.1"/>
    <property type="molecule type" value="Genomic_DNA"/>
</dbReference>
<organism evidence="7 8">
    <name type="scientific">Veillonella criceti</name>
    <dbReference type="NCBI Taxonomy" id="103891"/>
    <lineage>
        <taxon>Bacteria</taxon>
        <taxon>Bacillati</taxon>
        <taxon>Bacillota</taxon>
        <taxon>Negativicutes</taxon>
        <taxon>Veillonellales</taxon>
        <taxon>Veillonellaceae</taxon>
        <taxon>Veillonella</taxon>
    </lineage>
</organism>
<dbReference type="RefSeq" id="WP_115309320.1">
    <property type="nucleotide sequence ID" value="NZ_UHIO01000001.1"/>
</dbReference>
<comment type="function">
    <text evidence="1">Required for the transposition of the insertion element.</text>
</comment>
<keyword evidence="3" id="KW-0815">Transposition</keyword>
<evidence type="ECO:0000256" key="3">
    <source>
        <dbReference type="ARBA" id="ARBA00022578"/>
    </source>
</evidence>
<reference evidence="7 8" key="1">
    <citation type="submission" date="2018-06" db="EMBL/GenBank/DDBJ databases">
        <authorList>
            <consortium name="Pathogen Informatics"/>
            <person name="Doyle S."/>
        </authorList>
    </citation>
    <scope>NUCLEOTIDE SEQUENCE [LARGE SCALE GENOMIC DNA]</scope>
    <source>
        <strain evidence="7 8">NCTC12020</strain>
    </source>
</reference>
<evidence type="ECO:0000256" key="2">
    <source>
        <dbReference type="ARBA" id="ARBA00010961"/>
    </source>
</evidence>
<evidence type="ECO:0000313" key="7">
    <source>
        <dbReference type="EMBL" id="SUP45116.1"/>
    </source>
</evidence>
<name>A0A380NMY9_9FIRM</name>
<dbReference type="Pfam" id="PF00872">
    <property type="entry name" value="Transposase_mut"/>
    <property type="match status" value="1"/>
</dbReference>
<dbReference type="EMBL" id="UHIO01000001">
    <property type="protein sequence ID" value="SUP37080.1"/>
    <property type="molecule type" value="Genomic_DNA"/>
</dbReference>
<evidence type="ECO:0000256" key="1">
    <source>
        <dbReference type="ARBA" id="ARBA00002190"/>
    </source>
</evidence>
<proteinExistence type="inferred from homology"/>
<dbReference type="PROSITE" id="PS01007">
    <property type="entry name" value="TRANSPOSASE_MUTATOR"/>
    <property type="match status" value="1"/>
</dbReference>
<dbReference type="NCBIfam" id="NF033544">
    <property type="entry name" value="transpos_IS1249"/>
    <property type="match status" value="1"/>
</dbReference>
<dbReference type="GO" id="GO:0003677">
    <property type="term" value="F:DNA binding"/>
    <property type="evidence" value="ECO:0007669"/>
    <property type="project" value="UniProtKB-KW"/>
</dbReference>
<dbReference type="GO" id="GO:0004803">
    <property type="term" value="F:transposase activity"/>
    <property type="evidence" value="ECO:0007669"/>
    <property type="project" value="InterPro"/>
</dbReference>
<keyword evidence="5" id="KW-0233">DNA recombination</keyword>
<keyword evidence="4" id="KW-0238">DNA-binding</keyword>
<evidence type="ECO:0000313" key="8">
    <source>
        <dbReference type="Proteomes" id="UP000255367"/>
    </source>
</evidence>
<sequence>MRIAKCPNCGRKSIKHGILKSGSQRWFCKGCKVAFTLQIDTQAKSFKSFLNWLFSKEVQKDMLGQGHTFRRSTKRFWSLWPLPPKIDEPRDVVYVDGIYLSRKLCVLICCDDMHVLGWYVCRTENSRAWTCLIERIAEPKVVISDGGPGFAKALKSVWPLASHQRCLFHAFCQVRRYTTSRPKTMAGRDLYLIARELFWVKTSESACAWIEKLRNWRTVYNTFLQEMTTDENGNKRSTHERLLKAESSLLKLVKQHTLFTFIEMADISVPTTNNYIEGGVNAQLRDMLRSHRGLSLERRLKAVYWWCYMHSPRPLSISEILKVMPTDESISLIYQRFNERNKVDYSIPQWGDGLAWNELHKSTEFPTYWD</sequence>
<dbReference type="GO" id="GO:0006313">
    <property type="term" value="P:DNA transposition"/>
    <property type="evidence" value="ECO:0007669"/>
    <property type="project" value="InterPro"/>
</dbReference>
<evidence type="ECO:0000313" key="6">
    <source>
        <dbReference type="EMBL" id="SUP37080.1"/>
    </source>
</evidence>
<keyword evidence="8" id="KW-1185">Reference proteome</keyword>